<gene>
    <name evidence="2" type="ORF">CPLFYP93_00038</name>
</gene>
<keyword evidence="1" id="KW-0472">Membrane</keyword>
<evidence type="ECO:0000256" key="1">
    <source>
        <dbReference type="SAM" id="Phobius"/>
    </source>
</evidence>
<feature type="transmembrane region" description="Helical" evidence="1">
    <location>
        <begin position="32"/>
        <end position="51"/>
    </location>
</feature>
<evidence type="ECO:0000313" key="2">
    <source>
        <dbReference type="EMBL" id="VYU41607.1"/>
    </source>
</evidence>
<proteinExistence type="predicted"/>
<organism evidence="2">
    <name type="scientific">Clostridium paraputrificum</name>
    <dbReference type="NCBI Taxonomy" id="29363"/>
    <lineage>
        <taxon>Bacteria</taxon>
        <taxon>Bacillati</taxon>
        <taxon>Bacillota</taxon>
        <taxon>Clostridia</taxon>
        <taxon>Eubacteriales</taxon>
        <taxon>Clostridiaceae</taxon>
        <taxon>Clostridium</taxon>
    </lineage>
</organism>
<sequence>MNLLNKGEKFMEIWISDVLSVIKEKRLTLRTVLLVLILMYILASALFLITGESTSVEYQPFYNFTIENI</sequence>
<reference evidence="2" key="1">
    <citation type="submission" date="2019-11" db="EMBL/GenBank/DDBJ databases">
        <authorList>
            <person name="Feng L."/>
        </authorList>
    </citation>
    <scope>NUCLEOTIDE SEQUENCE</scope>
    <source>
        <strain evidence="2">CParaputrificumLFYP93</strain>
    </source>
</reference>
<accession>A0A6N3EUW0</accession>
<dbReference type="EMBL" id="CACRTV010000056">
    <property type="protein sequence ID" value="VYU41607.1"/>
    <property type="molecule type" value="Genomic_DNA"/>
</dbReference>
<name>A0A6N3EUW0_9CLOT</name>
<dbReference type="AlphaFoldDB" id="A0A6N3EUW0"/>
<keyword evidence="1" id="KW-1133">Transmembrane helix</keyword>
<keyword evidence="1" id="KW-0812">Transmembrane</keyword>
<protein>
    <submittedName>
        <fullName evidence="2">Uncharacterized protein</fullName>
    </submittedName>
</protein>